<organism evidence="2 3">
    <name type="scientific">Zancudomyces culisetae</name>
    <name type="common">Gut fungus</name>
    <name type="synonym">Smittium culisetae</name>
    <dbReference type="NCBI Taxonomy" id="1213189"/>
    <lineage>
        <taxon>Eukaryota</taxon>
        <taxon>Fungi</taxon>
        <taxon>Fungi incertae sedis</taxon>
        <taxon>Zoopagomycota</taxon>
        <taxon>Kickxellomycotina</taxon>
        <taxon>Harpellomycetes</taxon>
        <taxon>Harpellales</taxon>
        <taxon>Legeriomycetaceae</taxon>
        <taxon>Zancudomyces</taxon>
    </lineage>
</organism>
<sequence length="153" mass="17789">MSEGSKVSSRKSGAKKGSQKYQNAFAYTHNRKSKLTKKIQEMPVDGLCARCTEQILWRKKYRKYKPLTTASKWQEPESQKNTNYGVVSNNINIEDLPEDEEHNLKQKLDGYKEREKRTILRKLNKGELDISEIPEKPGMYSSDEFSDSYDSEE</sequence>
<dbReference type="Proteomes" id="UP000188320">
    <property type="component" value="Unassembled WGS sequence"/>
</dbReference>
<feature type="region of interest" description="Disordered" evidence="1">
    <location>
        <begin position="128"/>
        <end position="153"/>
    </location>
</feature>
<feature type="compositionally biased region" description="Acidic residues" evidence="1">
    <location>
        <begin position="144"/>
        <end position="153"/>
    </location>
</feature>
<gene>
    <name evidence="2" type="ORF">AX774_g838</name>
</gene>
<comment type="caution">
    <text evidence="2">The sequence shown here is derived from an EMBL/GenBank/DDBJ whole genome shotgun (WGS) entry which is preliminary data.</text>
</comment>
<keyword evidence="3" id="KW-1185">Reference proteome</keyword>
<dbReference type="AlphaFoldDB" id="A0A1R1PXC8"/>
<dbReference type="InterPro" id="IPR019351">
    <property type="entry name" value="DUF2039"/>
</dbReference>
<protein>
    <submittedName>
        <fullName evidence="2">Uncharacterized protein</fullName>
    </submittedName>
</protein>
<dbReference type="EMBL" id="LSSK01000070">
    <property type="protein sequence ID" value="OMH85604.1"/>
    <property type="molecule type" value="Genomic_DNA"/>
</dbReference>
<evidence type="ECO:0000256" key="1">
    <source>
        <dbReference type="SAM" id="MobiDB-lite"/>
    </source>
</evidence>
<accession>A0A1R1PXC8</accession>
<reference evidence="3" key="1">
    <citation type="submission" date="2017-01" db="EMBL/GenBank/DDBJ databases">
        <authorList>
            <person name="Wang Y."/>
            <person name="White M."/>
            <person name="Kvist S."/>
            <person name="Moncalvo J.-M."/>
        </authorList>
    </citation>
    <scope>NUCLEOTIDE SEQUENCE [LARGE SCALE GENOMIC DNA]</scope>
    <source>
        <strain evidence="3">COL-18-3</strain>
    </source>
</reference>
<dbReference type="Pfam" id="PF10217">
    <property type="entry name" value="DUF2039"/>
    <property type="match status" value="1"/>
</dbReference>
<evidence type="ECO:0000313" key="2">
    <source>
        <dbReference type="EMBL" id="OMH85604.1"/>
    </source>
</evidence>
<dbReference type="PANTHER" id="PTHR22876:SF5">
    <property type="entry name" value="CHROMOSOME 9 OPEN READING FRAME 85"/>
    <property type="match status" value="1"/>
</dbReference>
<evidence type="ECO:0000313" key="3">
    <source>
        <dbReference type="Proteomes" id="UP000188320"/>
    </source>
</evidence>
<feature type="compositionally biased region" description="Basic residues" evidence="1">
    <location>
        <begin position="8"/>
        <end position="18"/>
    </location>
</feature>
<dbReference type="PANTHER" id="PTHR22876">
    <property type="entry name" value="ZGC:101016"/>
    <property type="match status" value="1"/>
</dbReference>
<name>A0A1R1PXC8_ZANCU</name>
<feature type="region of interest" description="Disordered" evidence="1">
    <location>
        <begin position="1"/>
        <end position="25"/>
    </location>
</feature>
<proteinExistence type="predicted"/>
<dbReference type="OrthoDB" id="250548at2759"/>